<dbReference type="EMBL" id="JBHSCO010000005">
    <property type="protein sequence ID" value="MFC4392599.1"/>
    <property type="molecule type" value="Genomic_DNA"/>
</dbReference>
<dbReference type="Pfam" id="PF11850">
    <property type="entry name" value="DUF3370"/>
    <property type="match status" value="2"/>
</dbReference>
<name>A0ABV8W9F7_9FLAO</name>
<dbReference type="PROSITE" id="PS51257">
    <property type="entry name" value="PROKAR_LIPOPROTEIN"/>
    <property type="match status" value="1"/>
</dbReference>
<proteinExistence type="predicted"/>
<feature type="signal peptide" evidence="1">
    <location>
        <begin position="1"/>
        <end position="20"/>
    </location>
</feature>
<dbReference type="InterPro" id="IPR021801">
    <property type="entry name" value="DUF3370"/>
</dbReference>
<comment type="caution">
    <text evidence="2">The sequence shown here is derived from an EMBL/GenBank/DDBJ whole genome shotgun (WGS) entry which is preliminary data.</text>
</comment>
<evidence type="ECO:0000313" key="3">
    <source>
        <dbReference type="Proteomes" id="UP001595719"/>
    </source>
</evidence>
<dbReference type="RefSeq" id="WP_179002940.1">
    <property type="nucleotide sequence ID" value="NZ_JBHSCO010000005.1"/>
</dbReference>
<accession>A0ABV8W9F7</accession>
<protein>
    <submittedName>
        <fullName evidence="2">DUF3370 family protein</fullName>
    </submittedName>
</protein>
<reference evidence="3" key="1">
    <citation type="journal article" date="2019" name="Int. J. Syst. Evol. Microbiol.">
        <title>The Global Catalogue of Microorganisms (GCM) 10K type strain sequencing project: providing services to taxonomists for standard genome sequencing and annotation.</title>
        <authorList>
            <consortium name="The Broad Institute Genomics Platform"/>
            <consortium name="The Broad Institute Genome Sequencing Center for Infectious Disease"/>
            <person name="Wu L."/>
            <person name="Ma J."/>
        </authorList>
    </citation>
    <scope>NUCLEOTIDE SEQUENCE [LARGE SCALE GENOMIC DNA]</scope>
    <source>
        <strain evidence="3">CGMCC 1.15345</strain>
    </source>
</reference>
<feature type="chain" id="PRO_5047421136" evidence="1">
    <location>
        <begin position="21"/>
        <end position="422"/>
    </location>
</feature>
<evidence type="ECO:0000256" key="1">
    <source>
        <dbReference type="SAM" id="SignalP"/>
    </source>
</evidence>
<gene>
    <name evidence="2" type="ORF">ACFOY0_16480</name>
</gene>
<organism evidence="2 3">
    <name type="scientific">Flavobacterium quisquiliarum</name>
    <dbReference type="NCBI Taxonomy" id="1834436"/>
    <lineage>
        <taxon>Bacteria</taxon>
        <taxon>Pseudomonadati</taxon>
        <taxon>Bacteroidota</taxon>
        <taxon>Flavobacteriia</taxon>
        <taxon>Flavobacteriales</taxon>
        <taxon>Flavobacteriaceae</taxon>
        <taxon>Flavobacterium</taxon>
    </lineage>
</organism>
<evidence type="ECO:0000313" key="2">
    <source>
        <dbReference type="EMBL" id="MFC4392599.1"/>
    </source>
</evidence>
<keyword evidence="3" id="KW-1185">Reference proteome</keyword>
<dbReference type="Proteomes" id="UP001595719">
    <property type="component" value="Unassembled WGS sequence"/>
</dbReference>
<sequence>MKTKKLLCFVITVFLTYACSNEESVEKTTTETAVQNTTHTTAKTQLALNSLISSDWTSGTLSTSIVPSQNLKYLSGNLSEKPIWKSNNPEIIKGNGWLMQNARVDTNRGGSSNPLSGTFGVYLFHINQSGSTKYLHVLVSNPQTSAVTISGKGSTYTNAEKPLNGSATGQSYFVSKDWLQNTPRTTFNSITINPSKVYEVYKATLSNNNMVDGSYEITASQGVYVYTVVTSTGDINDAVNATQTAASGDIYTESTNAYGREAGIYTDSGWSGTTEIDLPAGPAYMGLCLNTSSKFAVNGAYLQNQNAPYSYKLNGASQNTYGNYGHKYTLTLKLNNPNSTVKNVSLTFASNFTSGTNSPSFTFNGPLYFNGTLKNIYTTPTQPAQNLATWSIPANSFFNATITFYVPGLITTGQQLILKQTN</sequence>
<keyword evidence="1" id="KW-0732">Signal</keyword>